<feature type="transmembrane region" description="Helical" evidence="9">
    <location>
        <begin position="44"/>
        <end position="63"/>
    </location>
</feature>
<evidence type="ECO:0000256" key="6">
    <source>
        <dbReference type="ARBA" id="ARBA00022777"/>
    </source>
</evidence>
<dbReference type="SMART" id="SM00387">
    <property type="entry name" value="HATPase_c"/>
    <property type="match status" value="1"/>
</dbReference>
<dbReference type="InterPro" id="IPR036890">
    <property type="entry name" value="HATPase_C_sf"/>
</dbReference>
<dbReference type="InterPro" id="IPR050482">
    <property type="entry name" value="Sensor_HK_TwoCompSys"/>
</dbReference>
<dbReference type="Pfam" id="PF07730">
    <property type="entry name" value="HisKA_3"/>
    <property type="match status" value="1"/>
</dbReference>
<evidence type="ECO:0000259" key="10">
    <source>
        <dbReference type="SMART" id="SM00387"/>
    </source>
</evidence>
<feature type="transmembrane region" description="Helical" evidence="9">
    <location>
        <begin position="175"/>
        <end position="194"/>
    </location>
</feature>
<accession>A0A1I5GSL6</accession>
<comment type="catalytic activity">
    <reaction evidence="1">
        <text>ATP + protein L-histidine = ADP + protein N-phospho-L-histidine.</text>
        <dbReference type="EC" id="2.7.13.3"/>
    </reaction>
</comment>
<dbReference type="PANTHER" id="PTHR24421">
    <property type="entry name" value="NITRATE/NITRITE SENSOR PROTEIN NARX-RELATED"/>
    <property type="match status" value="1"/>
</dbReference>
<dbReference type="InterPro" id="IPR011712">
    <property type="entry name" value="Sig_transdc_His_kin_sub3_dim/P"/>
</dbReference>
<evidence type="ECO:0000313" key="12">
    <source>
        <dbReference type="Proteomes" id="UP000183642"/>
    </source>
</evidence>
<keyword evidence="3" id="KW-0597">Phosphoprotein</keyword>
<evidence type="ECO:0000256" key="4">
    <source>
        <dbReference type="ARBA" id="ARBA00022679"/>
    </source>
</evidence>
<keyword evidence="9" id="KW-0472">Membrane</keyword>
<keyword evidence="4" id="KW-0808">Transferase</keyword>
<sequence length="425" mass="44588">MTDVRTAPRWWQPLGRALLRAVPAALWTAVDSGRPPWRPRRRRWDVALLAVTFFYGVVVIGTASGTDEAVRLTSGLYLLCAAPVAVGLVVAVRRPLDGWRLSLLGLVLTAYVLTPPPAPAPVLEGWQWLLWCPVLLATAWASSRPVAAGVAVVSLALLVVLGVTSPWPVELARSLPISAVGVLAPLVVGASLGARRDARRELEAEQARTARAQAERGALAERARIAREMHDVVAHHLSLIAVRCETAPYRLAPLDPRAGTELAEVGGTARSALTELQRLLGVLRAEDQGPERAPQPGAADLGALFDGARAAGVDLEVDVGVDVADLALPDTLGLSVFRIVQQALSNAAQHSPGAPVRVSVTRAGGVLRVEVVNGPGTAPGSPGAGTGVTGMRERAELHGGRLDAGPARDGGYRVLAEVPLEVARP</sequence>
<evidence type="ECO:0000256" key="9">
    <source>
        <dbReference type="SAM" id="Phobius"/>
    </source>
</evidence>
<evidence type="ECO:0000313" key="11">
    <source>
        <dbReference type="EMBL" id="SFO38995.1"/>
    </source>
</evidence>
<dbReference type="CDD" id="cd16917">
    <property type="entry name" value="HATPase_UhpB-NarQ-NarX-like"/>
    <property type="match status" value="1"/>
</dbReference>
<feature type="transmembrane region" description="Helical" evidence="9">
    <location>
        <begin position="69"/>
        <end position="91"/>
    </location>
</feature>
<feature type="transmembrane region" description="Helical" evidence="9">
    <location>
        <begin position="98"/>
        <end position="114"/>
    </location>
</feature>
<proteinExistence type="predicted"/>
<dbReference type="Proteomes" id="UP000183642">
    <property type="component" value="Unassembled WGS sequence"/>
</dbReference>
<dbReference type="EMBL" id="FOWE01000007">
    <property type="protein sequence ID" value="SFO38995.1"/>
    <property type="molecule type" value="Genomic_DNA"/>
</dbReference>
<dbReference type="GO" id="GO:0005524">
    <property type="term" value="F:ATP binding"/>
    <property type="evidence" value="ECO:0007669"/>
    <property type="project" value="UniProtKB-KW"/>
</dbReference>
<dbReference type="Gene3D" id="1.20.5.1930">
    <property type="match status" value="1"/>
</dbReference>
<protein>
    <recommendedName>
        <fullName evidence="2">histidine kinase</fullName>
        <ecNumber evidence="2">2.7.13.3</ecNumber>
    </recommendedName>
</protein>
<evidence type="ECO:0000256" key="5">
    <source>
        <dbReference type="ARBA" id="ARBA00022741"/>
    </source>
</evidence>
<dbReference type="RefSeq" id="WP_075014424.1">
    <property type="nucleotide sequence ID" value="NZ_FOWE01000007.1"/>
</dbReference>
<keyword evidence="5" id="KW-0547">Nucleotide-binding</keyword>
<reference evidence="12" key="1">
    <citation type="submission" date="2016-10" db="EMBL/GenBank/DDBJ databases">
        <authorList>
            <person name="Varghese N."/>
            <person name="Submissions S."/>
        </authorList>
    </citation>
    <scope>NUCLEOTIDE SEQUENCE [LARGE SCALE GENOMIC DNA]</scope>
    <source>
        <strain evidence="12">DSM 43161</strain>
    </source>
</reference>
<keyword evidence="8" id="KW-0902">Two-component regulatory system</keyword>
<feature type="domain" description="Histidine kinase/HSP90-like ATPase" evidence="10">
    <location>
        <begin position="331"/>
        <end position="422"/>
    </location>
</feature>
<dbReference type="Gene3D" id="3.30.565.10">
    <property type="entry name" value="Histidine kinase-like ATPase, C-terminal domain"/>
    <property type="match status" value="1"/>
</dbReference>
<keyword evidence="12" id="KW-1185">Reference proteome</keyword>
<dbReference type="AlphaFoldDB" id="A0A1I5GSL6"/>
<name>A0A1I5GSL6_9ACTN</name>
<evidence type="ECO:0000256" key="7">
    <source>
        <dbReference type="ARBA" id="ARBA00022840"/>
    </source>
</evidence>
<dbReference type="GO" id="GO:0046983">
    <property type="term" value="F:protein dimerization activity"/>
    <property type="evidence" value="ECO:0007669"/>
    <property type="project" value="InterPro"/>
</dbReference>
<dbReference type="GO" id="GO:0016020">
    <property type="term" value="C:membrane"/>
    <property type="evidence" value="ECO:0007669"/>
    <property type="project" value="InterPro"/>
</dbReference>
<dbReference type="OrthoDB" id="227596at2"/>
<keyword evidence="6 11" id="KW-0418">Kinase</keyword>
<keyword evidence="7" id="KW-0067">ATP-binding</keyword>
<evidence type="ECO:0000256" key="8">
    <source>
        <dbReference type="ARBA" id="ARBA00023012"/>
    </source>
</evidence>
<dbReference type="EC" id="2.7.13.3" evidence="2"/>
<evidence type="ECO:0000256" key="3">
    <source>
        <dbReference type="ARBA" id="ARBA00022553"/>
    </source>
</evidence>
<dbReference type="GO" id="GO:0000155">
    <property type="term" value="F:phosphorelay sensor kinase activity"/>
    <property type="evidence" value="ECO:0007669"/>
    <property type="project" value="InterPro"/>
</dbReference>
<feature type="transmembrane region" description="Helical" evidence="9">
    <location>
        <begin position="150"/>
        <end position="169"/>
    </location>
</feature>
<organism evidence="11 12">
    <name type="scientific">Geodermatophilus obscurus</name>
    <dbReference type="NCBI Taxonomy" id="1861"/>
    <lineage>
        <taxon>Bacteria</taxon>
        <taxon>Bacillati</taxon>
        <taxon>Actinomycetota</taxon>
        <taxon>Actinomycetes</taxon>
        <taxon>Geodermatophilales</taxon>
        <taxon>Geodermatophilaceae</taxon>
        <taxon>Geodermatophilus</taxon>
    </lineage>
</organism>
<dbReference type="InterPro" id="IPR003594">
    <property type="entry name" value="HATPase_dom"/>
</dbReference>
<keyword evidence="9" id="KW-0812">Transmembrane</keyword>
<dbReference type="PANTHER" id="PTHR24421:SF10">
    <property type="entry name" value="NITRATE_NITRITE SENSOR PROTEIN NARQ"/>
    <property type="match status" value="1"/>
</dbReference>
<gene>
    <name evidence="11" type="ORF">SAMN05660359_03100</name>
</gene>
<keyword evidence="9" id="KW-1133">Transmembrane helix</keyword>
<evidence type="ECO:0000256" key="1">
    <source>
        <dbReference type="ARBA" id="ARBA00000085"/>
    </source>
</evidence>
<evidence type="ECO:0000256" key="2">
    <source>
        <dbReference type="ARBA" id="ARBA00012438"/>
    </source>
</evidence>
<dbReference type="SUPFAM" id="SSF55874">
    <property type="entry name" value="ATPase domain of HSP90 chaperone/DNA topoisomerase II/histidine kinase"/>
    <property type="match status" value="1"/>
</dbReference>
<dbReference type="Pfam" id="PF02518">
    <property type="entry name" value="HATPase_c"/>
    <property type="match status" value="1"/>
</dbReference>